<keyword evidence="1" id="KW-1133">Transmembrane helix</keyword>
<dbReference type="NCBIfam" id="NF038239">
    <property type="entry name" value="T6SS_TssL_short"/>
    <property type="match status" value="1"/>
</dbReference>
<dbReference type="Proteomes" id="UP000030060">
    <property type="component" value="Unassembled WGS sequence"/>
</dbReference>
<organism evidence="3 4">
    <name type="scientific">Pseudomonas fluorescens LMG 5329</name>
    <dbReference type="NCBI Taxonomy" id="1324332"/>
    <lineage>
        <taxon>Bacteria</taxon>
        <taxon>Pseudomonadati</taxon>
        <taxon>Pseudomonadota</taxon>
        <taxon>Gammaproteobacteria</taxon>
        <taxon>Pseudomonadales</taxon>
        <taxon>Pseudomonadaceae</taxon>
        <taxon>Pseudomonas</taxon>
    </lineage>
</organism>
<dbReference type="OrthoDB" id="6998040at2"/>
<accession>A0A0A1YZ52</accession>
<evidence type="ECO:0000256" key="1">
    <source>
        <dbReference type="SAM" id="Phobius"/>
    </source>
</evidence>
<keyword evidence="1" id="KW-0812">Transmembrane</keyword>
<reference evidence="3 4" key="1">
    <citation type="journal article" date="2013" name="Genome Announc.">
        <title>Draft Genome Sequence of Pseudomonas fluorescens LMG 5329, a White Line-Inducing Principle-Producing Bioindicator for the Mushroom Pathogen Pseudomonas tolaasii.</title>
        <authorList>
            <person name="Ghequire M.G."/>
            <person name="Rokni-Zadeh H."/>
            <person name="Zarrineh P."/>
            <person name="De Mot R."/>
        </authorList>
    </citation>
    <scope>NUCLEOTIDE SEQUENCE [LARGE SCALE GENOMIC DNA]</scope>
    <source>
        <strain evidence="3 4">LMG 5329</strain>
    </source>
</reference>
<proteinExistence type="predicted"/>
<comment type="caution">
    <text evidence="3">The sequence shown here is derived from an EMBL/GenBank/DDBJ whole genome shotgun (WGS) entry which is preliminary data.</text>
</comment>
<dbReference type="AlphaFoldDB" id="A0A0A1YZ52"/>
<dbReference type="Gene3D" id="1.25.40.590">
    <property type="entry name" value="Type IV / VI secretion system, DotU"/>
    <property type="match status" value="1"/>
</dbReference>
<gene>
    <name evidence="3" type="ORF">K814_0120285</name>
</gene>
<dbReference type="PANTHER" id="PTHR38033">
    <property type="entry name" value="MEMBRANE PROTEIN-RELATED"/>
    <property type="match status" value="1"/>
</dbReference>
<feature type="transmembrane region" description="Helical" evidence="1">
    <location>
        <begin position="194"/>
        <end position="211"/>
    </location>
</feature>
<dbReference type="RefSeq" id="WP_038848397.1">
    <property type="nucleotide sequence ID" value="NZ_ASGY01000148.1"/>
</dbReference>
<dbReference type="Pfam" id="PF09850">
    <property type="entry name" value="DotU"/>
    <property type="match status" value="1"/>
</dbReference>
<dbReference type="InterPro" id="IPR017732">
    <property type="entry name" value="T4/T6SS_DotU"/>
</dbReference>
<evidence type="ECO:0000313" key="3">
    <source>
        <dbReference type="EMBL" id="KGE66146.1"/>
    </source>
</evidence>
<dbReference type="NCBIfam" id="TIGR03349">
    <property type="entry name" value="IV_VI_DotU"/>
    <property type="match status" value="1"/>
</dbReference>
<evidence type="ECO:0000313" key="4">
    <source>
        <dbReference type="Proteomes" id="UP000030060"/>
    </source>
</evidence>
<dbReference type="EMBL" id="ASGY01000148">
    <property type="protein sequence ID" value="KGE66146.1"/>
    <property type="molecule type" value="Genomic_DNA"/>
</dbReference>
<evidence type="ECO:0000259" key="2">
    <source>
        <dbReference type="Pfam" id="PF09850"/>
    </source>
</evidence>
<dbReference type="InterPro" id="IPR038522">
    <property type="entry name" value="T4/T6SS_DotU_sf"/>
</dbReference>
<sequence length="227" mass="25190">MNMTAAQEHAAFAVDIDELLQDTCLLVVELRQGASVLQGRALWQLCVDQVEYVRQQLKLAGLIQRNIDHISHAQCALLDETVLTCAEGDAHAGWASQPLQTKFFNRHQAGESLYEEMREVLREPAPNRQVLTAFQRVLMLGFRGRYRDLGDPEREQLLVALSAQITPLSIRQSLVTQPGRGDWVAGTTWLRSPLIHVVIAGLLLAATWWGLDHLLSGALASLLPAQA</sequence>
<protein>
    <submittedName>
        <fullName evidence="3">Type IV secretion protein DotU</fullName>
    </submittedName>
</protein>
<keyword evidence="1" id="KW-0472">Membrane</keyword>
<name>A0A0A1YZ52_PSEFL</name>
<feature type="domain" description="Type IV / VI secretion system DotU" evidence="2">
    <location>
        <begin position="17"/>
        <end position="213"/>
    </location>
</feature>
<dbReference type="PANTHER" id="PTHR38033:SF1">
    <property type="entry name" value="DOTU FAMILY TYPE IV_VI SECRETION SYSTEM PROTEIN"/>
    <property type="match status" value="1"/>
</dbReference>